<name>A0AA85BRW9_9TREM</name>
<dbReference type="WBParaSite" id="SMTH1_72240.1">
    <property type="protein sequence ID" value="SMTH1_72240.1"/>
    <property type="gene ID" value="SMTH1_72240"/>
</dbReference>
<evidence type="ECO:0000313" key="1">
    <source>
        <dbReference type="Proteomes" id="UP000050791"/>
    </source>
</evidence>
<accession>A0AA85BRW9</accession>
<proteinExistence type="predicted"/>
<organism evidence="1 2">
    <name type="scientific">Schistosoma mattheei</name>
    <dbReference type="NCBI Taxonomy" id="31246"/>
    <lineage>
        <taxon>Eukaryota</taxon>
        <taxon>Metazoa</taxon>
        <taxon>Spiralia</taxon>
        <taxon>Lophotrochozoa</taxon>
        <taxon>Platyhelminthes</taxon>
        <taxon>Trematoda</taxon>
        <taxon>Digenea</taxon>
        <taxon>Strigeidida</taxon>
        <taxon>Schistosomatoidea</taxon>
        <taxon>Schistosomatidae</taxon>
        <taxon>Schistosoma</taxon>
    </lineage>
</organism>
<reference evidence="2" key="1">
    <citation type="submission" date="2023-11" db="UniProtKB">
        <authorList>
            <consortium name="WormBaseParasite"/>
        </authorList>
    </citation>
    <scope>IDENTIFICATION</scope>
</reference>
<dbReference type="AlphaFoldDB" id="A0AA85BRW9"/>
<protein>
    <submittedName>
        <fullName evidence="2">Uncharacterized protein</fullName>
    </submittedName>
</protein>
<sequence length="80" mass="8956">MRLSVTVSVMYMGPFLLNSLKMDKSSMVSAPLVTTISCLITSVGVQRINKLLGNYIGSVLMKKWKLWTDDYLLCPELPSQ</sequence>
<evidence type="ECO:0000313" key="2">
    <source>
        <dbReference type="WBParaSite" id="SMTH1_72240.1"/>
    </source>
</evidence>
<dbReference type="Proteomes" id="UP000050791">
    <property type="component" value="Unassembled WGS sequence"/>
</dbReference>